<dbReference type="PANTHER" id="PTHR22847:SF637">
    <property type="entry name" value="WD REPEAT DOMAIN 5B"/>
    <property type="match status" value="1"/>
</dbReference>
<dbReference type="PROSITE" id="PS50294">
    <property type="entry name" value="WD_REPEATS_REGION"/>
    <property type="match status" value="2"/>
</dbReference>
<feature type="repeat" description="WD" evidence="3">
    <location>
        <begin position="660"/>
        <end position="694"/>
    </location>
</feature>
<dbReference type="InterPro" id="IPR020472">
    <property type="entry name" value="WD40_PAC1"/>
</dbReference>
<dbReference type="SMART" id="SM00320">
    <property type="entry name" value="WD40"/>
    <property type="match status" value="9"/>
</dbReference>
<feature type="domain" description="Nephrocystin 3-like N-terminal" evidence="5">
    <location>
        <begin position="50"/>
        <end position="100"/>
    </location>
</feature>
<evidence type="ECO:0000256" key="1">
    <source>
        <dbReference type="ARBA" id="ARBA00022574"/>
    </source>
</evidence>
<feature type="region of interest" description="Disordered" evidence="4">
    <location>
        <begin position="1007"/>
        <end position="1026"/>
    </location>
</feature>
<dbReference type="Gene3D" id="2.130.10.10">
    <property type="entry name" value="YVTN repeat-like/Quinoprotein amine dehydrogenase"/>
    <property type="match status" value="4"/>
</dbReference>
<dbReference type="SUPFAM" id="SSF50978">
    <property type="entry name" value="WD40 repeat-like"/>
    <property type="match status" value="2"/>
</dbReference>
<accession>A0AAD7XBE4</accession>
<evidence type="ECO:0000256" key="2">
    <source>
        <dbReference type="ARBA" id="ARBA00022737"/>
    </source>
</evidence>
<dbReference type="PRINTS" id="PR00320">
    <property type="entry name" value="GPROTEINBRPT"/>
</dbReference>
<proteinExistence type="predicted"/>
<sequence length="1219" mass="134148">MDSVELIGGDPIGDFDGFDESGGYEVRNERRRKRVDKGCLSSLRTRVSSAPSDAPFPTRVAVVIDALDECTDNAAVSIILKSLALYIGKLVPLKFLITSRPEENIARGFLLQSLDENTHKLALNKIPEDLTKRDITVFLQSRLAAIGENFDLGASWPAPQRLENLVGLSELLFIFAALAARYIEDQAEMDPEGRLTSLLNTGNAVAAKRGSTASPFPILDALYIQVLDAAARKLGPIPKSQLKLVLGTIVLAEQRLSPTTLDVLLGLSSGTVRRVLLVLSAILIIPDRKDDTTPIGIIHLSFPNFLVDPTRCTDQSFLVRPRIQHSHIASRCLATMKTLKYNILGLEIVSEHDRVLNSEITDLPARLSRNIPAALEYACRYWTRHLFEAEVCEDLLTALEEFCKCHILHWLEALSLLGCVDGAVEDLQLVQTFLKASIFQRFYCWQICDTYSTVNPQTQSLRATDVPSLLYDCERAIRAFYPVISSSAMHMYPTIALFSPLETPIRRLAAANAPPSLVVRVGLENTWSDTLVSRVIDRRFISALAFSPDGIYVACAKDNGTIQLLNAHTGAVLQIFESHSDEDIEAISFSPTGKELLSGSDDRTVNLWDVATGANLNTWKAHSDWVRSVAWSLDGTLAASGSDDDTVRVWRTASPEKMVVLQHGDWVRNVVFAQDGDLLSGSRDKTCKVWDTRSIEWDTETAIEPIRTLEHDSEVFRVAVSSDSRLVACGLYNGDIVLWTKSDGQRVRSLTGQGEVISLAFYPNGLLAAAYEDSPITLWDASTGARVKSAGNVGARAAAFASDGVHIAHATKDQSHIHLWPSELKQNTTRTTSIAGKLEQLAGYTSVEDRELLRNPLASFIAAATSPTRKLVLAVYGGELRVYETSTGRCMRTIEHSSGKNASPAWPPTGRLFACTGKDHDVHVWKADTGELVASFAGHSESITGVVFTRDEQHVLSALWDGTIHRGTIGQNGQQSSSEILFQSDGDPILTFAVSSDEKWILSASYRRKSPPDTSSADLLAPPSRQPVKDYDGDYNTLRLHNANTGRVVWIEHHPCISSVAFSEDCTRALAGNYDGEVFLYDLTQVIPPDPSVPRSPPPLAVPEHKLGVRQTQFIRGLSFSPNGKAVITDRAYTSIPSELQPLHTDPTDRSLTAIFFYEDDWLWHVNLDSDPRRLCWIPPLFRPHAENRTESLSSASGQSIAYISVQGSLVVMDRVSVC</sequence>
<evidence type="ECO:0000256" key="4">
    <source>
        <dbReference type="SAM" id="MobiDB-lite"/>
    </source>
</evidence>
<name>A0AAD7XBE4_9APHY</name>
<feature type="repeat" description="WD" evidence="3">
    <location>
        <begin position="708"/>
        <end position="749"/>
    </location>
</feature>
<dbReference type="GO" id="GO:1990234">
    <property type="term" value="C:transferase complex"/>
    <property type="evidence" value="ECO:0007669"/>
    <property type="project" value="UniProtKB-ARBA"/>
</dbReference>
<comment type="caution">
    <text evidence="6">The sequence shown here is derived from an EMBL/GenBank/DDBJ whole genome shotgun (WGS) entry which is preliminary data.</text>
</comment>
<reference evidence="6" key="1">
    <citation type="submission" date="2022-11" db="EMBL/GenBank/DDBJ databases">
        <title>Genome Sequence of Cubamyces cubensis.</title>
        <authorList>
            <person name="Buettner E."/>
        </authorList>
    </citation>
    <scope>NUCLEOTIDE SEQUENCE</scope>
    <source>
        <strain evidence="6">MPL-01</strain>
    </source>
</reference>
<dbReference type="Pfam" id="PF00400">
    <property type="entry name" value="WD40"/>
    <property type="match status" value="8"/>
</dbReference>
<dbReference type="EMBL" id="JAPEVG010000217">
    <property type="protein sequence ID" value="KAJ8473585.1"/>
    <property type="molecule type" value="Genomic_DNA"/>
</dbReference>
<dbReference type="Pfam" id="PF24883">
    <property type="entry name" value="NPHP3_N"/>
    <property type="match status" value="1"/>
</dbReference>
<keyword evidence="2" id="KW-0677">Repeat</keyword>
<dbReference type="InterPro" id="IPR056884">
    <property type="entry name" value="NPHP3-like_N"/>
</dbReference>
<dbReference type="Proteomes" id="UP001215151">
    <property type="component" value="Unassembled WGS sequence"/>
</dbReference>
<evidence type="ECO:0000313" key="6">
    <source>
        <dbReference type="EMBL" id="KAJ8473585.1"/>
    </source>
</evidence>
<dbReference type="PROSITE" id="PS00678">
    <property type="entry name" value="WD_REPEATS_1"/>
    <property type="match status" value="2"/>
</dbReference>
<dbReference type="PANTHER" id="PTHR22847">
    <property type="entry name" value="WD40 REPEAT PROTEIN"/>
    <property type="match status" value="1"/>
</dbReference>
<dbReference type="InterPro" id="IPR036322">
    <property type="entry name" value="WD40_repeat_dom_sf"/>
</dbReference>
<dbReference type="InterPro" id="IPR001680">
    <property type="entry name" value="WD40_rpt"/>
</dbReference>
<dbReference type="InterPro" id="IPR019775">
    <property type="entry name" value="WD40_repeat_CS"/>
</dbReference>
<gene>
    <name evidence="6" type="ORF">ONZ51_g7772</name>
</gene>
<evidence type="ECO:0000313" key="7">
    <source>
        <dbReference type="Proteomes" id="UP001215151"/>
    </source>
</evidence>
<feature type="repeat" description="WD" evidence="3">
    <location>
        <begin position="756"/>
        <end position="789"/>
    </location>
</feature>
<dbReference type="CDD" id="cd00200">
    <property type="entry name" value="WD40"/>
    <property type="match status" value="1"/>
</dbReference>
<feature type="repeat" description="WD" evidence="3">
    <location>
        <begin position="619"/>
        <end position="660"/>
    </location>
</feature>
<dbReference type="PROSITE" id="PS50082">
    <property type="entry name" value="WD_REPEATS_2"/>
    <property type="match status" value="5"/>
</dbReference>
<dbReference type="InterPro" id="IPR015943">
    <property type="entry name" value="WD40/YVTN_repeat-like_dom_sf"/>
</dbReference>
<keyword evidence="1 3" id="KW-0853">WD repeat</keyword>
<keyword evidence="7" id="KW-1185">Reference proteome</keyword>
<evidence type="ECO:0000259" key="5">
    <source>
        <dbReference type="Pfam" id="PF24883"/>
    </source>
</evidence>
<dbReference type="GO" id="GO:0005634">
    <property type="term" value="C:nucleus"/>
    <property type="evidence" value="ECO:0007669"/>
    <property type="project" value="TreeGrafter"/>
</dbReference>
<feature type="repeat" description="WD" evidence="3">
    <location>
        <begin position="577"/>
        <end position="618"/>
    </location>
</feature>
<protein>
    <recommendedName>
        <fullName evidence="5">Nephrocystin 3-like N-terminal domain-containing protein</fullName>
    </recommendedName>
</protein>
<organism evidence="6 7">
    <name type="scientific">Trametes cubensis</name>
    <dbReference type="NCBI Taxonomy" id="1111947"/>
    <lineage>
        <taxon>Eukaryota</taxon>
        <taxon>Fungi</taxon>
        <taxon>Dikarya</taxon>
        <taxon>Basidiomycota</taxon>
        <taxon>Agaricomycotina</taxon>
        <taxon>Agaricomycetes</taxon>
        <taxon>Polyporales</taxon>
        <taxon>Polyporaceae</taxon>
        <taxon>Trametes</taxon>
    </lineage>
</organism>
<dbReference type="AlphaFoldDB" id="A0AAD7XBE4"/>
<evidence type="ECO:0000256" key="3">
    <source>
        <dbReference type="PROSITE-ProRule" id="PRU00221"/>
    </source>
</evidence>